<keyword evidence="3" id="KW-1003">Cell membrane</keyword>
<keyword evidence="6 7" id="KW-0472">Membrane</keyword>
<gene>
    <name evidence="9" type="ORF">GPA25_22490</name>
</gene>
<feature type="transmembrane region" description="Helical" evidence="7">
    <location>
        <begin position="62"/>
        <end position="79"/>
    </location>
</feature>
<comment type="similarity">
    <text evidence="7">Belongs to the TRAP transporter small permease family.</text>
</comment>
<evidence type="ECO:0000259" key="8">
    <source>
        <dbReference type="Pfam" id="PF04290"/>
    </source>
</evidence>
<protein>
    <recommendedName>
        <fullName evidence="7">TRAP transporter small permease protein</fullName>
    </recommendedName>
</protein>
<evidence type="ECO:0000313" key="9">
    <source>
        <dbReference type="EMBL" id="NMG77525.1"/>
    </source>
</evidence>
<comment type="subunit">
    <text evidence="7">The complex comprises the extracytoplasmic solute receptor protein and the two transmembrane proteins.</text>
</comment>
<keyword evidence="2 7" id="KW-0813">Transport</keyword>
<dbReference type="EMBL" id="WTVQ01000069">
    <property type="protein sequence ID" value="NMG77525.1"/>
    <property type="molecule type" value="Genomic_DNA"/>
</dbReference>
<evidence type="ECO:0000313" key="10">
    <source>
        <dbReference type="Proteomes" id="UP000648984"/>
    </source>
</evidence>
<keyword evidence="5 7" id="KW-1133">Transmembrane helix</keyword>
<comment type="caution">
    <text evidence="9">The sequence shown here is derived from an EMBL/GenBank/DDBJ whole genome shotgun (WGS) entry which is preliminary data.</text>
</comment>
<evidence type="ECO:0000256" key="4">
    <source>
        <dbReference type="ARBA" id="ARBA00022692"/>
    </source>
</evidence>
<feature type="transmembrane region" description="Helical" evidence="7">
    <location>
        <begin position="100"/>
        <end position="122"/>
    </location>
</feature>
<accession>A0ABX1QIR5</accession>
<dbReference type="RefSeq" id="WP_169262648.1">
    <property type="nucleotide sequence ID" value="NZ_WTVQ01000069.1"/>
</dbReference>
<keyword evidence="10" id="KW-1185">Reference proteome</keyword>
<reference evidence="9 10" key="1">
    <citation type="submission" date="2019-12" db="EMBL/GenBank/DDBJ databases">
        <title>Comparative genomics gives insights into the taxonomy of the Azoarcus-Aromatoleum group and reveals separate origins of nif in the plant-associated Azoarcus and non-plant-associated Aromatoleum sub-groups.</title>
        <authorList>
            <person name="Lafos M."/>
            <person name="Maluk M."/>
            <person name="Batista M."/>
            <person name="Junghare M."/>
            <person name="Carmona M."/>
            <person name="Faoro H."/>
            <person name="Cruz L.M."/>
            <person name="Battistoni F."/>
            <person name="De Souza E."/>
            <person name="Pedrosa F."/>
            <person name="Chen W.-M."/>
            <person name="Poole P.S."/>
            <person name="Dixon R.A."/>
            <person name="James E.K."/>
        </authorList>
    </citation>
    <scope>NUCLEOTIDE SEQUENCE [LARGE SCALE GENOMIC DNA]</scope>
    <source>
        <strain evidence="9 10">22Lin</strain>
    </source>
</reference>
<organism evidence="9 10">
    <name type="scientific">Aromatoleum diolicum</name>
    <dbReference type="NCBI Taxonomy" id="75796"/>
    <lineage>
        <taxon>Bacteria</taxon>
        <taxon>Pseudomonadati</taxon>
        <taxon>Pseudomonadota</taxon>
        <taxon>Betaproteobacteria</taxon>
        <taxon>Rhodocyclales</taxon>
        <taxon>Rhodocyclaceae</taxon>
        <taxon>Aromatoleum</taxon>
    </lineage>
</organism>
<keyword evidence="4 7" id="KW-0812">Transmembrane</keyword>
<comment type="subcellular location">
    <subcellularLocation>
        <location evidence="7">Cell inner membrane</location>
        <topology evidence="7">Multi-pass membrane protein</topology>
    </subcellularLocation>
    <subcellularLocation>
        <location evidence="1">Cell membrane</location>
        <topology evidence="1">Multi-pass membrane protein</topology>
    </subcellularLocation>
</comment>
<keyword evidence="7" id="KW-0997">Cell inner membrane</keyword>
<dbReference type="InterPro" id="IPR055348">
    <property type="entry name" value="DctQ"/>
</dbReference>
<comment type="function">
    <text evidence="7">Part of the tripartite ATP-independent periplasmic (TRAP) transport system.</text>
</comment>
<sequence length="173" mass="18144">MSEPLASPICLPQDALGRALFFLSRGFAGVGGLVLVAVSVMSVGSIASRALTGSALLGDFELVQIGSAIAVAAFLPWGQMRGSHVFVDFFTTGLGPRMRARLDAVGALLLGVCAALVAWRMLIGTVGLEASGETSMLLGVPIWYAYGLMLPSFMLLSATALYTSWRKFQGEPT</sequence>
<evidence type="ECO:0000256" key="1">
    <source>
        <dbReference type="ARBA" id="ARBA00004651"/>
    </source>
</evidence>
<dbReference type="Pfam" id="PF04290">
    <property type="entry name" value="DctQ"/>
    <property type="match status" value="1"/>
</dbReference>
<evidence type="ECO:0000256" key="7">
    <source>
        <dbReference type="RuleBase" id="RU369079"/>
    </source>
</evidence>
<evidence type="ECO:0000256" key="2">
    <source>
        <dbReference type="ARBA" id="ARBA00022448"/>
    </source>
</evidence>
<feature type="transmembrane region" description="Helical" evidence="7">
    <location>
        <begin position="20"/>
        <end position="42"/>
    </location>
</feature>
<evidence type="ECO:0000256" key="5">
    <source>
        <dbReference type="ARBA" id="ARBA00022989"/>
    </source>
</evidence>
<name>A0ABX1QIR5_9RHOO</name>
<evidence type="ECO:0000256" key="6">
    <source>
        <dbReference type="ARBA" id="ARBA00023136"/>
    </source>
</evidence>
<feature type="transmembrane region" description="Helical" evidence="7">
    <location>
        <begin position="142"/>
        <end position="162"/>
    </location>
</feature>
<proteinExistence type="inferred from homology"/>
<feature type="domain" description="Tripartite ATP-independent periplasmic transporters DctQ component" evidence="8">
    <location>
        <begin position="41"/>
        <end position="169"/>
    </location>
</feature>
<evidence type="ECO:0000256" key="3">
    <source>
        <dbReference type="ARBA" id="ARBA00022475"/>
    </source>
</evidence>
<dbReference type="Proteomes" id="UP000648984">
    <property type="component" value="Unassembled WGS sequence"/>
</dbReference>